<protein>
    <submittedName>
        <fullName evidence="2">Uncharacterized protein</fullName>
    </submittedName>
</protein>
<organism evidence="2 3">
    <name type="scientific">Yarrowia lipolytica</name>
    <name type="common">Candida lipolytica</name>
    <dbReference type="NCBI Taxonomy" id="4952"/>
    <lineage>
        <taxon>Eukaryota</taxon>
        <taxon>Fungi</taxon>
        <taxon>Dikarya</taxon>
        <taxon>Ascomycota</taxon>
        <taxon>Saccharomycotina</taxon>
        <taxon>Dipodascomycetes</taxon>
        <taxon>Dipodascales</taxon>
        <taxon>Dipodascales incertae sedis</taxon>
        <taxon>Yarrowia</taxon>
    </lineage>
</organism>
<evidence type="ECO:0000313" key="3">
    <source>
        <dbReference type="Proteomes" id="UP000182444"/>
    </source>
</evidence>
<reference evidence="2 3" key="1">
    <citation type="journal article" date="2016" name="PLoS ONE">
        <title>Sequence Assembly of Yarrowia lipolytica Strain W29/CLIB89 Shows Transposable Element Diversity.</title>
        <authorList>
            <person name="Magnan C."/>
            <person name="Yu J."/>
            <person name="Chang I."/>
            <person name="Jahn E."/>
            <person name="Kanomata Y."/>
            <person name="Wu J."/>
            <person name="Zeller M."/>
            <person name="Oakes M."/>
            <person name="Baldi P."/>
            <person name="Sandmeyer S."/>
        </authorList>
    </citation>
    <scope>NUCLEOTIDE SEQUENCE [LARGE SCALE GENOMIC DNA]</scope>
    <source>
        <strain evidence="3">CLIB89(W29)</strain>
    </source>
</reference>
<dbReference type="RefSeq" id="XP_068137962.1">
    <property type="nucleotide sequence ID" value="XM_068281861.1"/>
</dbReference>
<dbReference type="Proteomes" id="UP000182444">
    <property type="component" value="Chromosome 1A"/>
</dbReference>
<dbReference type="AlphaFoldDB" id="A0A1D8N5A4"/>
<feature type="region of interest" description="Disordered" evidence="1">
    <location>
        <begin position="1"/>
        <end position="37"/>
    </location>
</feature>
<evidence type="ECO:0000256" key="1">
    <source>
        <dbReference type="SAM" id="MobiDB-lite"/>
    </source>
</evidence>
<feature type="compositionally biased region" description="Polar residues" evidence="1">
    <location>
        <begin position="1"/>
        <end position="15"/>
    </location>
</feature>
<name>A0A1D8N5A4_YARLL</name>
<dbReference type="EMBL" id="CP017553">
    <property type="protein sequence ID" value="AOW00821.1"/>
    <property type="molecule type" value="Genomic_DNA"/>
</dbReference>
<gene>
    <name evidence="2" type="ORF">YALI1_A18675g</name>
</gene>
<dbReference type="VEuPathDB" id="FungiDB:YALI1_A18675g"/>
<sequence length="70" mass="8017">MMVVSTTASEVSGFTNGPRLSHLQESRSETRDYQSWNSRKSWNHVSHGIAEPRTNSMESWTNMTRISIQC</sequence>
<evidence type="ECO:0000313" key="2">
    <source>
        <dbReference type="EMBL" id="AOW00821.1"/>
    </source>
</evidence>
<dbReference type="GeneID" id="94582526"/>
<feature type="compositionally biased region" description="Basic and acidic residues" evidence="1">
    <location>
        <begin position="22"/>
        <end position="32"/>
    </location>
</feature>
<accession>A0A1D8N5A4</accession>
<proteinExistence type="predicted"/>